<dbReference type="AlphaFoldDB" id="A0A0N8PSK3"/>
<protein>
    <submittedName>
        <fullName evidence="2">Uncharacterized protein</fullName>
    </submittedName>
</protein>
<evidence type="ECO:0000313" key="3">
    <source>
        <dbReference type="Proteomes" id="UP000050509"/>
    </source>
</evidence>
<evidence type="ECO:0000313" key="2">
    <source>
        <dbReference type="EMBL" id="KPV52965.1"/>
    </source>
</evidence>
<gene>
    <name evidence="2" type="ORF">SE17_12355</name>
</gene>
<evidence type="ECO:0000256" key="1">
    <source>
        <dbReference type="SAM" id="Phobius"/>
    </source>
</evidence>
<dbReference type="Proteomes" id="UP000050509">
    <property type="component" value="Unassembled WGS sequence"/>
</dbReference>
<reference evidence="2 3" key="1">
    <citation type="submission" date="2015-09" db="EMBL/GenBank/DDBJ databases">
        <title>Draft genome sequence of Kouleothrix aurantiaca JCM 19913.</title>
        <authorList>
            <person name="Hemp J."/>
        </authorList>
    </citation>
    <scope>NUCLEOTIDE SEQUENCE [LARGE SCALE GENOMIC DNA]</scope>
    <source>
        <strain evidence="2 3">COM-B</strain>
    </source>
</reference>
<proteinExistence type="predicted"/>
<keyword evidence="1" id="KW-1133">Transmembrane helix</keyword>
<feature type="transmembrane region" description="Helical" evidence="1">
    <location>
        <begin position="28"/>
        <end position="47"/>
    </location>
</feature>
<name>A0A0N8PSK3_9CHLR</name>
<comment type="caution">
    <text evidence="2">The sequence shown here is derived from an EMBL/GenBank/DDBJ whole genome shotgun (WGS) entry which is preliminary data.</text>
</comment>
<feature type="transmembrane region" description="Helical" evidence="1">
    <location>
        <begin position="59"/>
        <end position="79"/>
    </location>
</feature>
<accession>A0A0N8PSK3</accession>
<keyword evidence="1" id="KW-0472">Membrane</keyword>
<keyword evidence="3" id="KW-1185">Reference proteome</keyword>
<keyword evidence="1" id="KW-0812">Transmembrane</keyword>
<organism evidence="2 3">
    <name type="scientific">Kouleothrix aurantiaca</name>
    <dbReference type="NCBI Taxonomy" id="186479"/>
    <lineage>
        <taxon>Bacteria</taxon>
        <taxon>Bacillati</taxon>
        <taxon>Chloroflexota</taxon>
        <taxon>Chloroflexia</taxon>
        <taxon>Chloroflexales</taxon>
        <taxon>Roseiflexineae</taxon>
        <taxon>Roseiflexaceae</taxon>
        <taxon>Kouleothrix</taxon>
    </lineage>
</organism>
<dbReference type="EMBL" id="LJCR01000380">
    <property type="protein sequence ID" value="KPV52965.1"/>
    <property type="molecule type" value="Genomic_DNA"/>
</dbReference>
<sequence length="90" mass="9892">MSTEQAELYRAKRSSHSSVVRADASLRVVLWAIWAAAVAGTAAWRWYSDTAAGQPLNTLGLVIYTILAGVVGLLVLTLVEQWFDPNRFVD</sequence>